<evidence type="ECO:0000256" key="1">
    <source>
        <dbReference type="SAM" id="MobiDB-lite"/>
    </source>
</evidence>
<sequence>MLVSETHAAEPGPARRAFWLLLVPMASALVPWLVLGAADARPGGLAILLVAAAPLIGALLAIRYAFGALVHSWLLAPYVAAAAVFMFVILAAGDITSGSRLDFGPATVTGVIMVVLAGVGGVVSYVWAPEPEEESDWEAERDARRAAERNAETEA</sequence>
<feature type="transmembrane region" description="Helical" evidence="2">
    <location>
        <begin position="103"/>
        <end position="128"/>
    </location>
</feature>
<keyword evidence="4" id="KW-1185">Reference proteome</keyword>
<keyword evidence="2" id="KW-0472">Membrane</keyword>
<keyword evidence="2" id="KW-0812">Transmembrane</keyword>
<accession>A0A3N0DT79</accession>
<reference evidence="3 4" key="1">
    <citation type="submission" date="2018-11" db="EMBL/GenBank/DDBJ databases">
        <authorList>
            <person name="Li F."/>
        </authorList>
    </citation>
    <scope>NUCLEOTIDE SEQUENCE [LARGE SCALE GENOMIC DNA]</scope>
    <source>
        <strain evidence="3 4">KIS18-7</strain>
    </source>
</reference>
<protein>
    <submittedName>
        <fullName evidence="3">Uncharacterized protein</fullName>
    </submittedName>
</protein>
<dbReference type="Proteomes" id="UP000277094">
    <property type="component" value="Unassembled WGS sequence"/>
</dbReference>
<name>A0A3N0DT79_9ACTN</name>
<dbReference type="AlphaFoldDB" id="A0A3N0DT79"/>
<feature type="region of interest" description="Disordered" evidence="1">
    <location>
        <begin position="130"/>
        <end position="155"/>
    </location>
</feature>
<feature type="transmembrane region" description="Helical" evidence="2">
    <location>
        <begin position="45"/>
        <end position="66"/>
    </location>
</feature>
<organism evidence="3 4">
    <name type="scientific">Nocardioides marmorisolisilvae</name>
    <dbReference type="NCBI Taxonomy" id="1542737"/>
    <lineage>
        <taxon>Bacteria</taxon>
        <taxon>Bacillati</taxon>
        <taxon>Actinomycetota</taxon>
        <taxon>Actinomycetes</taxon>
        <taxon>Propionibacteriales</taxon>
        <taxon>Nocardioidaceae</taxon>
        <taxon>Nocardioides</taxon>
    </lineage>
</organism>
<keyword evidence="2" id="KW-1133">Transmembrane helix</keyword>
<gene>
    <name evidence="3" type="ORF">EFL95_06895</name>
</gene>
<comment type="caution">
    <text evidence="3">The sequence shown here is derived from an EMBL/GenBank/DDBJ whole genome shotgun (WGS) entry which is preliminary data.</text>
</comment>
<evidence type="ECO:0000256" key="2">
    <source>
        <dbReference type="SAM" id="Phobius"/>
    </source>
</evidence>
<feature type="transmembrane region" description="Helical" evidence="2">
    <location>
        <begin position="72"/>
        <end position="91"/>
    </location>
</feature>
<evidence type="ECO:0000313" key="3">
    <source>
        <dbReference type="EMBL" id="RNL78790.1"/>
    </source>
</evidence>
<feature type="compositionally biased region" description="Basic and acidic residues" evidence="1">
    <location>
        <begin position="138"/>
        <end position="155"/>
    </location>
</feature>
<feature type="transmembrane region" description="Helical" evidence="2">
    <location>
        <begin position="17"/>
        <end position="38"/>
    </location>
</feature>
<dbReference type="EMBL" id="RJSG01000002">
    <property type="protein sequence ID" value="RNL78790.1"/>
    <property type="molecule type" value="Genomic_DNA"/>
</dbReference>
<proteinExistence type="predicted"/>
<evidence type="ECO:0000313" key="4">
    <source>
        <dbReference type="Proteomes" id="UP000277094"/>
    </source>
</evidence>